<dbReference type="PANTHER" id="PTHR30237:SF4">
    <property type="entry name" value="LD-CARBOXYPEPTIDASE C-TERMINAL DOMAIN-CONTAINING PROTEIN"/>
    <property type="match status" value="1"/>
</dbReference>
<feature type="active site" description="Nucleophile" evidence="3">
    <location>
        <position position="118"/>
    </location>
</feature>
<evidence type="ECO:0000256" key="1">
    <source>
        <dbReference type="ARBA" id="ARBA00010233"/>
    </source>
</evidence>
<dbReference type="InterPro" id="IPR003507">
    <property type="entry name" value="S66_fam"/>
</dbReference>
<dbReference type="GO" id="GO:0004180">
    <property type="term" value="F:carboxypeptidase activity"/>
    <property type="evidence" value="ECO:0007669"/>
    <property type="project" value="UniProtKB-KW"/>
</dbReference>
<dbReference type="InterPro" id="IPR027461">
    <property type="entry name" value="Carboxypeptidase_A_C_sf"/>
</dbReference>
<dbReference type="RefSeq" id="WP_095115007.1">
    <property type="nucleotide sequence ID" value="NZ_BMCB01000002.1"/>
</dbReference>
<accession>A0A240BTU0</accession>
<comment type="similarity">
    <text evidence="1">Belongs to the peptidase S66 family.</text>
</comment>
<dbReference type="SUPFAM" id="SSF141986">
    <property type="entry name" value="LD-carboxypeptidase A C-terminal domain-like"/>
    <property type="match status" value="1"/>
</dbReference>
<dbReference type="AlphaFoldDB" id="A0A240BTU0"/>
<proteinExistence type="inferred from homology"/>
<feature type="active site" description="Charge relay system" evidence="3">
    <location>
        <position position="315"/>
    </location>
</feature>
<dbReference type="Gene3D" id="3.50.30.60">
    <property type="entry name" value="LD-carboxypeptidase A C-terminal domain-like"/>
    <property type="match status" value="1"/>
</dbReference>
<evidence type="ECO:0000256" key="2">
    <source>
        <dbReference type="ARBA" id="ARBA00022801"/>
    </source>
</evidence>
<dbReference type="SUPFAM" id="SSF52317">
    <property type="entry name" value="Class I glutamine amidotransferase-like"/>
    <property type="match status" value="1"/>
</dbReference>
<protein>
    <submittedName>
        <fullName evidence="6 7">LD-carboxypeptidase</fullName>
    </submittedName>
</protein>
<keyword evidence="2" id="KW-0378">Hydrolase</keyword>
<organism evidence="7 8">
    <name type="scientific">Staphylococcus muscae</name>
    <dbReference type="NCBI Taxonomy" id="1294"/>
    <lineage>
        <taxon>Bacteria</taxon>
        <taxon>Bacillati</taxon>
        <taxon>Bacillota</taxon>
        <taxon>Bacilli</taxon>
        <taxon>Bacillales</taxon>
        <taxon>Staphylococcaceae</taxon>
        <taxon>Staphylococcus</taxon>
    </lineage>
</organism>
<keyword evidence="7" id="KW-0121">Carboxypeptidase</keyword>
<dbReference type="InterPro" id="IPR027478">
    <property type="entry name" value="LdcA_N"/>
</dbReference>
<reference evidence="6" key="4">
    <citation type="submission" date="2024-05" db="EMBL/GenBank/DDBJ databases">
        <authorList>
            <person name="Sun Q."/>
            <person name="Sedlacek I."/>
        </authorList>
    </citation>
    <scope>NUCLEOTIDE SEQUENCE</scope>
    <source>
        <strain evidence="6">CCM 4175</strain>
    </source>
</reference>
<reference evidence="9" key="3">
    <citation type="journal article" date="2019" name="Int. J. Syst. Evol. Microbiol.">
        <title>The Global Catalogue of Microorganisms (GCM) 10K type strain sequencing project: providing services to taxonomists for standard genome sequencing and annotation.</title>
        <authorList>
            <consortium name="The Broad Institute Genomics Platform"/>
            <consortium name="The Broad Institute Genome Sequencing Center for Infectious Disease"/>
            <person name="Wu L."/>
            <person name="Ma J."/>
        </authorList>
    </citation>
    <scope>NUCLEOTIDE SEQUENCE [LARGE SCALE GENOMIC DNA]</scope>
    <source>
        <strain evidence="9">CCM 4175</strain>
    </source>
</reference>
<feature type="domain" description="LD-carboxypeptidase N-terminal" evidence="4">
    <location>
        <begin position="16"/>
        <end position="137"/>
    </location>
</feature>
<dbReference type="InterPro" id="IPR040449">
    <property type="entry name" value="Peptidase_S66_N"/>
</dbReference>
<dbReference type="KEGG" id="smus:C7J88_07440"/>
<evidence type="ECO:0000259" key="4">
    <source>
        <dbReference type="Pfam" id="PF02016"/>
    </source>
</evidence>
<evidence type="ECO:0000313" key="8">
    <source>
        <dbReference type="Proteomes" id="UP000243706"/>
    </source>
</evidence>
<dbReference type="PIRSF" id="PIRSF028757">
    <property type="entry name" value="LD-carboxypeptidase"/>
    <property type="match status" value="1"/>
</dbReference>
<dbReference type="Pfam" id="PF17676">
    <property type="entry name" value="Peptidase_S66C"/>
    <property type="match status" value="1"/>
</dbReference>
<gene>
    <name evidence="6" type="ORF">GCM10007183_03300</name>
    <name evidence="7" type="ORF">SAMEA4412661_00054</name>
</gene>
<evidence type="ECO:0000313" key="9">
    <source>
        <dbReference type="Proteomes" id="UP000652995"/>
    </source>
</evidence>
<dbReference type="Gene3D" id="3.40.50.10740">
    <property type="entry name" value="Class I glutamine amidotransferase-like"/>
    <property type="match status" value="1"/>
</dbReference>
<dbReference type="Proteomes" id="UP000652995">
    <property type="component" value="Unassembled WGS sequence"/>
</dbReference>
<evidence type="ECO:0000256" key="3">
    <source>
        <dbReference type="PIRSR" id="PIRSR028757-1"/>
    </source>
</evidence>
<keyword evidence="9" id="KW-1185">Reference proteome</keyword>
<feature type="active site" description="Charge relay system" evidence="3">
    <location>
        <position position="245"/>
    </location>
</feature>
<dbReference type="CDD" id="cd07062">
    <property type="entry name" value="Peptidase_S66_mccF_like"/>
    <property type="match status" value="1"/>
</dbReference>
<dbReference type="Proteomes" id="UP000243706">
    <property type="component" value="Chromosome 1"/>
</dbReference>
<evidence type="ECO:0000259" key="5">
    <source>
        <dbReference type="Pfam" id="PF17676"/>
    </source>
</evidence>
<dbReference type="InterPro" id="IPR029062">
    <property type="entry name" value="Class_I_gatase-like"/>
</dbReference>
<sequence>MTHLQKPPALKPGDTVALVSPSSGLAGEVDIEHRVTTAIQRLEQDFQLKVKVMPHALKGLDYVQKHPQKRAEDLNNAFADPTVKAIIAFIGGDDSIRVTEYLKPDIIKNNPKIFMGYSDATSLHLFLYQHGIASFYGPAILTDFAENVSMDDYTTHWIRRTLFDDAPLGNIPTSPYYHRFGLLWHERTHHTPRPTIYNHGYEVINGHGTATGQQLGGCIEVLDRLRNSTVFPDAETFKDKILFLENSEAPLSVPLLAAFIEFLGTSQILKNVNGIIIGKPQNGEHYEAYKRTWQAMLEDLNLHDLPVFYNASFGHNEPKCIIPYGATASLDASNKTFTIHDNACE</sequence>
<dbReference type="Pfam" id="PF02016">
    <property type="entry name" value="Peptidase_S66"/>
    <property type="match status" value="1"/>
</dbReference>
<dbReference type="OrthoDB" id="9807329at2"/>
<dbReference type="EMBL" id="LT906464">
    <property type="protein sequence ID" value="SNV98346.1"/>
    <property type="molecule type" value="Genomic_DNA"/>
</dbReference>
<feature type="domain" description="LD-carboxypeptidase C-terminal" evidence="5">
    <location>
        <begin position="211"/>
        <end position="330"/>
    </location>
</feature>
<dbReference type="InterPro" id="IPR040921">
    <property type="entry name" value="Peptidase_S66C"/>
</dbReference>
<reference evidence="6" key="1">
    <citation type="journal article" date="2014" name="Int. J. Syst. Evol. Microbiol.">
        <title>Complete genome of a new Firmicutes species belonging to the dominant human colonic microbiota ('Ruminococcus bicirculans') reveals two chromosomes and a selective capacity to utilize plant glucans.</title>
        <authorList>
            <consortium name="NISC Comparative Sequencing Program"/>
            <person name="Wegmann U."/>
            <person name="Louis P."/>
            <person name="Goesmann A."/>
            <person name="Henrissat B."/>
            <person name="Duncan S.H."/>
            <person name="Flint H.J."/>
        </authorList>
    </citation>
    <scope>NUCLEOTIDE SEQUENCE</scope>
    <source>
        <strain evidence="6">CCM 4175</strain>
    </source>
</reference>
<dbReference type="PANTHER" id="PTHR30237">
    <property type="entry name" value="MURAMOYLTETRAPEPTIDE CARBOXYPEPTIDASE"/>
    <property type="match status" value="1"/>
</dbReference>
<reference evidence="7 8" key="2">
    <citation type="submission" date="2017-06" db="EMBL/GenBank/DDBJ databases">
        <authorList>
            <consortium name="Pathogen Informatics"/>
        </authorList>
    </citation>
    <scope>NUCLEOTIDE SEQUENCE [LARGE SCALE GENOMIC DNA]</scope>
    <source>
        <strain evidence="7 8">NCTC13833</strain>
    </source>
</reference>
<keyword evidence="7" id="KW-0645">Protease</keyword>
<evidence type="ECO:0000313" key="6">
    <source>
        <dbReference type="EMBL" id="GGA82424.1"/>
    </source>
</evidence>
<name>A0A240BTU0_9STAP</name>
<dbReference type="EMBL" id="BMCB01000002">
    <property type="protein sequence ID" value="GGA82424.1"/>
    <property type="molecule type" value="Genomic_DNA"/>
</dbReference>
<evidence type="ECO:0000313" key="7">
    <source>
        <dbReference type="EMBL" id="SNV98346.1"/>
    </source>
</evidence>